<proteinExistence type="predicted"/>
<dbReference type="Gene3D" id="1.25.40.10">
    <property type="entry name" value="Tetratricopeptide repeat domain"/>
    <property type="match status" value="1"/>
</dbReference>
<evidence type="ECO:0000313" key="2">
    <source>
        <dbReference type="EMBL" id="QTR46875.1"/>
    </source>
</evidence>
<protein>
    <submittedName>
        <fullName evidence="2">GIY-YIG nuclease family protein</fullName>
    </submittedName>
</protein>
<dbReference type="SMART" id="SM00671">
    <property type="entry name" value="SEL1"/>
    <property type="match status" value="4"/>
</dbReference>
<accession>A0ABX7X149</accession>
<dbReference type="Pfam" id="PF08238">
    <property type="entry name" value="Sel1"/>
    <property type="match status" value="4"/>
</dbReference>
<name>A0ABX7X149_9GAMM</name>
<dbReference type="Proteomes" id="UP000672039">
    <property type="component" value="Chromosome"/>
</dbReference>
<dbReference type="InterPro" id="IPR011990">
    <property type="entry name" value="TPR-like_helical_dom_sf"/>
</dbReference>
<dbReference type="InterPro" id="IPR050767">
    <property type="entry name" value="Sel1_AlgK"/>
</dbReference>
<dbReference type="PANTHER" id="PTHR11102">
    <property type="entry name" value="SEL-1-LIKE PROTEIN"/>
    <property type="match status" value="1"/>
</dbReference>
<dbReference type="PANTHER" id="PTHR11102:SF160">
    <property type="entry name" value="ERAD-ASSOCIATED E3 UBIQUITIN-PROTEIN LIGASE COMPONENT HRD3"/>
    <property type="match status" value="1"/>
</dbReference>
<dbReference type="EMBL" id="CP072801">
    <property type="protein sequence ID" value="QTR46875.1"/>
    <property type="molecule type" value="Genomic_DNA"/>
</dbReference>
<dbReference type="SMART" id="SM00974">
    <property type="entry name" value="T5orf172"/>
    <property type="match status" value="1"/>
</dbReference>
<reference evidence="2 3" key="1">
    <citation type="submission" date="2021-04" db="EMBL/GenBank/DDBJ databases">
        <title>Genomics, taxonomy and metabolism of representatives of sulfur bacteria of the genus Thiothrix: Thiothrix fructosivorans QT, Thiothrix unzii A1T and three new species, Thiothrix subterranea sp. nov., Thiothrix litoralis sp. nov. and 'Candidatus Thiothrix anitrata' sp. nov.</title>
        <authorList>
            <person name="Ravin N.V."/>
            <person name="Smolyakov D."/>
            <person name="Rudenko T.S."/>
            <person name="Mardanov A.V."/>
            <person name="Beletsky A.V."/>
            <person name="Markov N.D."/>
            <person name="Fomenkov A.I."/>
            <person name="Roberts R.J."/>
            <person name="Karnachuk O.V."/>
            <person name="Novikov A."/>
            <person name="Grabovich M.Y."/>
        </authorList>
    </citation>
    <scope>NUCLEOTIDE SEQUENCE [LARGE SCALE GENOMIC DNA]</scope>
    <source>
        <strain evidence="2 3">AS</strain>
    </source>
</reference>
<feature type="domain" description="Bacteriophage T5 Orf172 DNA-binding" evidence="1">
    <location>
        <begin position="23"/>
        <end position="99"/>
    </location>
</feature>
<dbReference type="RefSeq" id="WP_210223195.1">
    <property type="nucleotide sequence ID" value="NZ_CP072801.1"/>
</dbReference>
<dbReference type="InterPro" id="IPR018306">
    <property type="entry name" value="Phage_T5_Orf172_DNA-bd"/>
</dbReference>
<evidence type="ECO:0000313" key="3">
    <source>
        <dbReference type="Proteomes" id="UP000672039"/>
    </source>
</evidence>
<dbReference type="InterPro" id="IPR006597">
    <property type="entry name" value="Sel1-like"/>
</dbReference>
<sequence length="354" mass="40037">MNYSQRIYGDKQMKGWVYVISNKAMPGIIKVGYSNKDPKERAAELGTGAPHPYKVEYEILIDNPKQVEKLAHDMLAFVNAGKEWFECDLSIALKAIKKVCENRTVYFEHKPTTEQPALTTMVNEKAQPHTPQNLALFPLIHNHKTIPHQNEAETKYTLACQYDTGNRVRKNLKEAYRLFVEAANLGHTLAQVAAGKAHLTGRGAEKDEYQAIPFMLSAANKLNAEAQYHLGKLAYMEYLKPAQRNGMNHEKFSFSIIKQSAEQGYAPAQCELGAHYSLANKHELSFNSYKAAAEQGHAQSCRYLADCYLDGRGSKRDLNLAHHWYTVAANGKDKTAIKRLSNWEEHASQFYPEE</sequence>
<gene>
    <name evidence="2" type="ORF">J9253_02705</name>
</gene>
<evidence type="ECO:0000259" key="1">
    <source>
        <dbReference type="SMART" id="SM00974"/>
    </source>
</evidence>
<dbReference type="SUPFAM" id="SSF81901">
    <property type="entry name" value="HCP-like"/>
    <property type="match status" value="2"/>
</dbReference>
<keyword evidence="3" id="KW-1185">Reference proteome</keyword>
<dbReference type="Pfam" id="PF10544">
    <property type="entry name" value="T5orf172"/>
    <property type="match status" value="1"/>
</dbReference>
<organism evidence="2 3">
    <name type="scientific">Thiothrix litoralis</name>
    <dbReference type="NCBI Taxonomy" id="2891210"/>
    <lineage>
        <taxon>Bacteria</taxon>
        <taxon>Pseudomonadati</taxon>
        <taxon>Pseudomonadota</taxon>
        <taxon>Gammaproteobacteria</taxon>
        <taxon>Thiotrichales</taxon>
        <taxon>Thiotrichaceae</taxon>
        <taxon>Thiothrix</taxon>
    </lineage>
</organism>